<feature type="compositionally biased region" description="Basic residues" evidence="1">
    <location>
        <begin position="75"/>
        <end position="86"/>
    </location>
</feature>
<reference evidence="2 3" key="1">
    <citation type="submission" date="2015-04" db="EMBL/GenBank/DDBJ databases">
        <title>Draft genome of the roundworm Trichinella nativa.</title>
        <authorList>
            <person name="Mitreva M."/>
        </authorList>
    </citation>
    <scope>NUCLEOTIDE SEQUENCE [LARGE SCALE GENOMIC DNA]</scope>
    <source>
        <strain evidence="2 3">ISS45</strain>
    </source>
</reference>
<feature type="compositionally biased region" description="Basic residues" evidence="1">
    <location>
        <begin position="38"/>
        <end position="49"/>
    </location>
</feature>
<dbReference type="Proteomes" id="UP000243006">
    <property type="component" value="Unassembled WGS sequence"/>
</dbReference>
<protein>
    <submittedName>
        <fullName evidence="2">Uncharacterized protein</fullName>
    </submittedName>
</protein>
<feature type="non-terminal residue" evidence="2">
    <location>
        <position position="1"/>
    </location>
</feature>
<comment type="caution">
    <text evidence="2">The sequence shown here is derived from an EMBL/GenBank/DDBJ whole genome shotgun (WGS) entry which is preliminary data.</text>
</comment>
<sequence length="95" mass="11430">KSDYKCHSRINNEDARRNRDFNSEFRSRNSGFDETWKRSGHGVKSSRNRWRTERSENVFRDRDDYRGDYGEPNRNHSRARSPRHRSVSGGRPLPY</sequence>
<organism evidence="2 3">
    <name type="scientific">Trichinella nativa</name>
    <dbReference type="NCBI Taxonomy" id="6335"/>
    <lineage>
        <taxon>Eukaryota</taxon>
        <taxon>Metazoa</taxon>
        <taxon>Ecdysozoa</taxon>
        <taxon>Nematoda</taxon>
        <taxon>Enoplea</taxon>
        <taxon>Dorylaimia</taxon>
        <taxon>Trichinellida</taxon>
        <taxon>Trichinellidae</taxon>
        <taxon>Trichinella</taxon>
    </lineage>
</organism>
<dbReference type="EMBL" id="LVZM01010078">
    <property type="protein sequence ID" value="OUC45263.1"/>
    <property type="molecule type" value="Genomic_DNA"/>
</dbReference>
<evidence type="ECO:0000256" key="1">
    <source>
        <dbReference type="SAM" id="MobiDB-lite"/>
    </source>
</evidence>
<gene>
    <name evidence="2" type="ORF">D917_08541</name>
</gene>
<evidence type="ECO:0000313" key="3">
    <source>
        <dbReference type="Proteomes" id="UP000243006"/>
    </source>
</evidence>
<name>A0A1Y3EJE7_9BILA</name>
<feature type="non-terminal residue" evidence="2">
    <location>
        <position position="95"/>
    </location>
</feature>
<proteinExistence type="predicted"/>
<accession>A0A1Y3EJE7</accession>
<dbReference type="AlphaFoldDB" id="A0A1Y3EJE7"/>
<feature type="region of interest" description="Disordered" evidence="1">
    <location>
        <begin position="20"/>
        <end position="95"/>
    </location>
</feature>
<evidence type="ECO:0000313" key="2">
    <source>
        <dbReference type="EMBL" id="OUC45263.1"/>
    </source>
</evidence>
<feature type="compositionally biased region" description="Basic and acidic residues" evidence="1">
    <location>
        <begin position="50"/>
        <end position="74"/>
    </location>
</feature>